<name>A0AAD3H2Y8_9STRA</name>
<feature type="region of interest" description="Disordered" evidence="1">
    <location>
        <begin position="37"/>
        <end position="60"/>
    </location>
</feature>
<evidence type="ECO:0000256" key="1">
    <source>
        <dbReference type="SAM" id="MobiDB-lite"/>
    </source>
</evidence>
<comment type="caution">
    <text evidence="2">The sequence shown here is derived from an EMBL/GenBank/DDBJ whole genome shotgun (WGS) entry which is preliminary data.</text>
</comment>
<sequence length="115" mass="13934">MSIDSNTIYMKQDSKDEDCNDELEYWQNRCMNSIKKRYGLDGRPAHQSRRDSTEKRDDFTRDEELEYLSNRALKNFTSIKNKLEDEELEKMHERSLKFLEYRDAQKAEKLNEARE</sequence>
<accession>A0AAD3H2Y8</accession>
<feature type="compositionally biased region" description="Basic and acidic residues" evidence="1">
    <location>
        <begin position="38"/>
        <end position="59"/>
    </location>
</feature>
<evidence type="ECO:0000313" key="3">
    <source>
        <dbReference type="Proteomes" id="UP001054902"/>
    </source>
</evidence>
<protein>
    <submittedName>
        <fullName evidence="2">Uncharacterized protein</fullName>
    </submittedName>
</protein>
<proteinExistence type="predicted"/>
<dbReference type="Proteomes" id="UP001054902">
    <property type="component" value="Unassembled WGS sequence"/>
</dbReference>
<evidence type="ECO:0000313" key="2">
    <source>
        <dbReference type="EMBL" id="GFH47989.1"/>
    </source>
</evidence>
<dbReference type="AlphaFoldDB" id="A0AAD3H2Y8"/>
<organism evidence="2 3">
    <name type="scientific">Chaetoceros tenuissimus</name>
    <dbReference type="NCBI Taxonomy" id="426638"/>
    <lineage>
        <taxon>Eukaryota</taxon>
        <taxon>Sar</taxon>
        <taxon>Stramenopiles</taxon>
        <taxon>Ochrophyta</taxon>
        <taxon>Bacillariophyta</taxon>
        <taxon>Coscinodiscophyceae</taxon>
        <taxon>Chaetocerotophycidae</taxon>
        <taxon>Chaetocerotales</taxon>
        <taxon>Chaetocerotaceae</taxon>
        <taxon>Chaetoceros</taxon>
    </lineage>
</organism>
<gene>
    <name evidence="2" type="ORF">CTEN210_04465</name>
</gene>
<keyword evidence="3" id="KW-1185">Reference proteome</keyword>
<dbReference type="EMBL" id="BLLK01000025">
    <property type="protein sequence ID" value="GFH47989.1"/>
    <property type="molecule type" value="Genomic_DNA"/>
</dbReference>
<reference evidence="2 3" key="1">
    <citation type="journal article" date="2021" name="Sci. Rep.">
        <title>The genome of the diatom Chaetoceros tenuissimus carries an ancient integrated fragment of an extant virus.</title>
        <authorList>
            <person name="Hongo Y."/>
            <person name="Kimura K."/>
            <person name="Takaki Y."/>
            <person name="Yoshida Y."/>
            <person name="Baba S."/>
            <person name="Kobayashi G."/>
            <person name="Nagasaki K."/>
            <person name="Hano T."/>
            <person name="Tomaru Y."/>
        </authorList>
    </citation>
    <scope>NUCLEOTIDE SEQUENCE [LARGE SCALE GENOMIC DNA]</scope>
    <source>
        <strain evidence="2 3">NIES-3715</strain>
    </source>
</reference>